<comment type="similarity">
    <text evidence="1">Belongs to the class-I pyridoxal-phosphate-dependent aminotransferase family.</text>
</comment>
<dbReference type="GO" id="GO:0030170">
    <property type="term" value="F:pyridoxal phosphate binding"/>
    <property type="evidence" value="ECO:0007669"/>
    <property type="project" value="InterPro"/>
</dbReference>
<feature type="domain" description="Aminotransferase class I/classII large" evidence="3">
    <location>
        <begin position="64"/>
        <end position="391"/>
    </location>
</feature>
<dbReference type="Gene3D" id="3.40.640.10">
    <property type="entry name" value="Type I PLP-dependent aspartate aminotransferase-like (Major domain)"/>
    <property type="match status" value="1"/>
</dbReference>
<dbReference type="AlphaFoldDB" id="A0A229WJS8"/>
<dbReference type="SUPFAM" id="SSF53383">
    <property type="entry name" value="PLP-dependent transferases"/>
    <property type="match status" value="1"/>
</dbReference>
<accession>A0A229WJS8</accession>
<dbReference type="InterPro" id="IPR015424">
    <property type="entry name" value="PyrdxlP-dep_Trfase"/>
</dbReference>
<evidence type="ECO:0000256" key="2">
    <source>
        <dbReference type="ARBA" id="ARBA00022898"/>
    </source>
</evidence>
<evidence type="ECO:0000313" key="5">
    <source>
        <dbReference type="Proteomes" id="UP000813423"/>
    </source>
</evidence>
<dbReference type="PANTHER" id="PTHR43510">
    <property type="entry name" value="AMINOTRANSFERASE FUNCTION, HYPOTHETICAL (EUROFUNG)"/>
    <property type="match status" value="1"/>
</dbReference>
<dbReference type="PRINTS" id="PR00753">
    <property type="entry name" value="ACCSYNTHASE"/>
</dbReference>
<organism evidence="4 5">
    <name type="scientific">Aspergillus fumigatus</name>
    <name type="common">Neosartorya fumigata</name>
    <dbReference type="NCBI Taxonomy" id="746128"/>
    <lineage>
        <taxon>Eukaryota</taxon>
        <taxon>Fungi</taxon>
        <taxon>Dikarya</taxon>
        <taxon>Ascomycota</taxon>
        <taxon>Pezizomycotina</taxon>
        <taxon>Eurotiomycetes</taxon>
        <taxon>Eurotiomycetidae</taxon>
        <taxon>Eurotiales</taxon>
        <taxon>Aspergillaceae</taxon>
        <taxon>Aspergillus</taxon>
        <taxon>Aspergillus subgen. Fumigati</taxon>
    </lineage>
</organism>
<dbReference type="GO" id="GO:0003824">
    <property type="term" value="F:catalytic activity"/>
    <property type="evidence" value="ECO:0007669"/>
    <property type="project" value="InterPro"/>
</dbReference>
<dbReference type="InterPro" id="IPR015422">
    <property type="entry name" value="PyrdxlP-dep_Trfase_small"/>
</dbReference>
<dbReference type="Proteomes" id="UP000813423">
    <property type="component" value="Unassembled WGS sequence"/>
</dbReference>
<dbReference type="InterPro" id="IPR004838">
    <property type="entry name" value="NHTrfase_class1_PyrdxlP-BS"/>
</dbReference>
<dbReference type="Pfam" id="PF00155">
    <property type="entry name" value="Aminotran_1_2"/>
    <property type="match status" value="1"/>
</dbReference>
<dbReference type="Gene3D" id="3.90.1150.10">
    <property type="entry name" value="Aspartate Aminotransferase, domain 1"/>
    <property type="match status" value="1"/>
</dbReference>
<gene>
    <name evidence="4" type="ORF">KXV57_009562</name>
</gene>
<dbReference type="InterPro" id="IPR004839">
    <property type="entry name" value="Aminotransferase_I/II_large"/>
</dbReference>
<proteinExistence type="inferred from homology"/>
<dbReference type="PANTHER" id="PTHR43510:SF1">
    <property type="entry name" value="AMINOTRANSFERASE FUNCTION, HYPOTHETICAL (EUROFUNG)"/>
    <property type="match status" value="1"/>
</dbReference>
<keyword evidence="2" id="KW-0663">Pyridoxal phosphate</keyword>
<protein>
    <recommendedName>
        <fullName evidence="3">Aminotransferase class I/classII large domain-containing protein</fullName>
    </recommendedName>
</protein>
<dbReference type="EMBL" id="JAIBSC010000094">
    <property type="protein sequence ID" value="KAH1898509.1"/>
    <property type="molecule type" value="Genomic_DNA"/>
</dbReference>
<evidence type="ECO:0000256" key="1">
    <source>
        <dbReference type="ARBA" id="ARBA00007441"/>
    </source>
</evidence>
<dbReference type="CDD" id="cd00609">
    <property type="entry name" value="AAT_like"/>
    <property type="match status" value="1"/>
</dbReference>
<evidence type="ECO:0000259" key="3">
    <source>
        <dbReference type="Pfam" id="PF00155"/>
    </source>
</evidence>
<name>A0A229WJS8_ASPFM</name>
<sequence length="408" mass="44681">MVKLDTFEIDHWILTRSPGARHNLAHSYSLPVTIQELGSLGTGPEEHVDNPLATTLSLPMNYGPSFTGLETLRMNIAALYGSESEAVISPSNIITTPGASLANFIVFFALVGPGDHVIVQNPTYPQLYSLPSGLGAEVSLWQASESNHWQLDLDELERLIQPNTKMIVLNNPQNPTGAIITKSALGKIVDLARRHSITIFSDEIYRALFHSIPPTDPEYPPSLLAFGYEKTVVTCSLSKTFSLAGIRVGWIASHSSSIIDLCLNARSYTVITVSQIDEQVAAMALEPVRLRELTKRNLGLATHNIEIVQSFIDRHAAVCEWVRPAAGPVGFVKFSRNGVPVDDLELCVLLLEKKGVLLVPGQKCFGEEFKGYVRLGFGQSTQALEAALEALTTFISEDYEMVPLAERK</sequence>
<evidence type="ECO:0000313" key="4">
    <source>
        <dbReference type="EMBL" id="KAH1898509.1"/>
    </source>
</evidence>
<reference evidence="4" key="1">
    <citation type="submission" date="2021-08" db="EMBL/GenBank/DDBJ databases">
        <title>Global Aspergillus fumigatus from environmental and clinical sources.</title>
        <authorList>
            <person name="Barber A."/>
            <person name="Sae-Ong T."/>
        </authorList>
    </citation>
    <scope>NUCLEOTIDE SEQUENCE</scope>
    <source>
        <strain evidence="4">NRZ-2016-071</strain>
    </source>
</reference>
<dbReference type="InterPro" id="IPR015421">
    <property type="entry name" value="PyrdxlP-dep_Trfase_major"/>
</dbReference>
<dbReference type="PROSITE" id="PS00105">
    <property type="entry name" value="AA_TRANSFER_CLASS_1"/>
    <property type="match status" value="1"/>
</dbReference>
<comment type="caution">
    <text evidence="4">The sequence shown here is derived from an EMBL/GenBank/DDBJ whole genome shotgun (WGS) entry which is preliminary data.</text>
</comment>